<dbReference type="InterPro" id="IPR011990">
    <property type="entry name" value="TPR-like_helical_dom_sf"/>
</dbReference>
<dbReference type="InterPro" id="IPR006597">
    <property type="entry name" value="Sel1-like"/>
</dbReference>
<dbReference type="SUPFAM" id="SSF81901">
    <property type="entry name" value="HCP-like"/>
    <property type="match status" value="1"/>
</dbReference>
<dbReference type="PANTHER" id="PTHR43628:SF1">
    <property type="entry name" value="CHITIN SYNTHASE REGULATORY FACTOR 2-RELATED"/>
    <property type="match status" value="1"/>
</dbReference>
<dbReference type="SMART" id="SM00671">
    <property type="entry name" value="SEL1"/>
    <property type="match status" value="2"/>
</dbReference>
<accession>A0A3G5AAQ2</accession>
<dbReference type="EMBL" id="MK072404">
    <property type="protein sequence ID" value="AYV84320.1"/>
    <property type="molecule type" value="Genomic_DNA"/>
</dbReference>
<evidence type="ECO:0000313" key="1">
    <source>
        <dbReference type="EMBL" id="AYV84320.1"/>
    </source>
</evidence>
<organism evidence="1">
    <name type="scientific">Hyperionvirus sp</name>
    <dbReference type="NCBI Taxonomy" id="2487770"/>
    <lineage>
        <taxon>Viruses</taxon>
        <taxon>Varidnaviria</taxon>
        <taxon>Bamfordvirae</taxon>
        <taxon>Nucleocytoviricota</taxon>
        <taxon>Megaviricetes</taxon>
        <taxon>Imitervirales</taxon>
        <taxon>Mimiviridae</taxon>
        <taxon>Klosneuvirinae</taxon>
    </lineage>
</organism>
<reference evidence="1" key="1">
    <citation type="submission" date="2018-10" db="EMBL/GenBank/DDBJ databases">
        <title>Hidden diversity of soil giant viruses.</title>
        <authorList>
            <person name="Schulz F."/>
            <person name="Alteio L."/>
            <person name="Goudeau D."/>
            <person name="Ryan E.M."/>
            <person name="Malmstrom R.R."/>
            <person name="Blanchard J."/>
            <person name="Woyke T."/>
        </authorList>
    </citation>
    <scope>NUCLEOTIDE SEQUENCE</scope>
    <source>
        <strain evidence="1">HYV1</strain>
    </source>
</reference>
<dbReference type="PANTHER" id="PTHR43628">
    <property type="entry name" value="ACTIVATOR OF C KINASE PROTEIN 1-RELATED"/>
    <property type="match status" value="1"/>
</dbReference>
<protein>
    <submittedName>
        <fullName evidence="1">Uncharacterized protein</fullName>
    </submittedName>
</protein>
<dbReference type="Pfam" id="PF08238">
    <property type="entry name" value="Sel1"/>
    <property type="match status" value="3"/>
</dbReference>
<proteinExistence type="predicted"/>
<dbReference type="InterPro" id="IPR052945">
    <property type="entry name" value="Mitotic_Regulator"/>
</dbReference>
<dbReference type="Gene3D" id="1.25.40.10">
    <property type="entry name" value="Tetratricopeptide repeat domain"/>
    <property type="match status" value="1"/>
</dbReference>
<sequence>MYCVGMMLKEADEKSVDGGRWLKKAGRLGHGPACFALGAMYYEGGGEEVNDGEALKWLERGYNVGDSMSMVLLGVLYEEGHGVEKDLKRAKELYLKSLECNPDNSDGHKQLGGMLEREGNFMESVKHYMLALGDADFDERKETIERVKKIMLSEENLLKILGGLVKCERECELVKGMLGECRESNKRLVAELLYRPGGEGYEGARKDFLLLVDERKS</sequence>
<name>A0A3G5AAQ2_9VIRU</name>
<gene>
    <name evidence="1" type="ORF">Hyperionvirus22_21</name>
</gene>